<comment type="caution">
    <text evidence="1">The sequence shown here is derived from an EMBL/GenBank/DDBJ whole genome shotgun (WGS) entry which is preliminary data.</text>
</comment>
<dbReference type="Proteomes" id="UP000568022">
    <property type="component" value="Unassembled WGS sequence"/>
</dbReference>
<protein>
    <submittedName>
        <fullName evidence="1">Uncharacterized protein</fullName>
    </submittedName>
</protein>
<organism evidence="1 2">
    <name type="scientific">Streptomyces griseoloalbus</name>
    <dbReference type="NCBI Taxonomy" id="67303"/>
    <lineage>
        <taxon>Bacteria</taxon>
        <taxon>Bacillati</taxon>
        <taxon>Actinomycetota</taxon>
        <taxon>Actinomycetes</taxon>
        <taxon>Kitasatosporales</taxon>
        <taxon>Streptomycetaceae</taxon>
        <taxon>Streptomyces</taxon>
    </lineage>
</organism>
<name>A0A7W8BSC7_9ACTN</name>
<reference evidence="1 2" key="1">
    <citation type="submission" date="2020-08" db="EMBL/GenBank/DDBJ databases">
        <title>Genomic Encyclopedia of Type Strains, Phase III (KMG-III): the genomes of soil and plant-associated and newly described type strains.</title>
        <authorList>
            <person name="Whitman W."/>
        </authorList>
    </citation>
    <scope>NUCLEOTIDE SEQUENCE [LARGE SCALE GENOMIC DNA]</scope>
    <source>
        <strain evidence="1 2">CECT 3226</strain>
    </source>
</reference>
<accession>A0A7W8BSC7</accession>
<dbReference type="EMBL" id="JACHJE010000014">
    <property type="protein sequence ID" value="MBB5128707.1"/>
    <property type="molecule type" value="Genomic_DNA"/>
</dbReference>
<sequence>MGQPADEVVQLQTVCVVGGGAVGVDDGDTTAGGGVGQVVQ</sequence>
<evidence type="ECO:0000313" key="2">
    <source>
        <dbReference type="Proteomes" id="UP000568022"/>
    </source>
</evidence>
<dbReference type="AlphaFoldDB" id="A0A7W8BSC7"/>
<gene>
    <name evidence="1" type="ORF">FHS32_005484</name>
</gene>
<evidence type="ECO:0000313" key="1">
    <source>
        <dbReference type="EMBL" id="MBB5128707.1"/>
    </source>
</evidence>
<proteinExistence type="predicted"/>
<keyword evidence="2" id="KW-1185">Reference proteome</keyword>